<dbReference type="PANTHER" id="PTHR35091">
    <property type="entry name" value="FLAGELLAR PROTEIN FLIL"/>
    <property type="match status" value="1"/>
</dbReference>
<reference evidence="11 12" key="1">
    <citation type="submission" date="2019-01" db="EMBL/GenBank/DDBJ databases">
        <title>Sinorhodobacter populi sp. nov. isolated from the symptomatic bark tissue of Populus euramericana canker.</title>
        <authorList>
            <person name="Xu G."/>
        </authorList>
    </citation>
    <scope>NUCLEOTIDE SEQUENCE [LARGE SCALE GENOMIC DNA]</scope>
    <source>
        <strain evidence="11 12">2D-5</strain>
    </source>
</reference>
<dbReference type="GO" id="GO:0006935">
    <property type="term" value="P:chemotaxis"/>
    <property type="evidence" value="ECO:0007669"/>
    <property type="project" value="UniProtKB-KW"/>
</dbReference>
<keyword evidence="11" id="KW-0969">Cilium</keyword>
<evidence type="ECO:0000313" key="12">
    <source>
        <dbReference type="Proteomes" id="UP000285710"/>
    </source>
</evidence>
<reference evidence="11 12" key="2">
    <citation type="submission" date="2019-01" db="EMBL/GenBank/DDBJ databases">
        <authorList>
            <person name="Li Y."/>
        </authorList>
    </citation>
    <scope>NUCLEOTIDE SEQUENCE [LARGE SCALE GENOMIC DNA]</scope>
    <source>
        <strain evidence="11 12">2D-5</strain>
    </source>
</reference>
<comment type="function">
    <text evidence="1 10">Controls the rotational direction of flagella during chemotaxis.</text>
</comment>
<comment type="caution">
    <text evidence="11">The sequence shown here is derived from an EMBL/GenBank/DDBJ whole genome shotgun (WGS) entry which is preliminary data.</text>
</comment>
<proteinExistence type="inferred from homology"/>
<dbReference type="PANTHER" id="PTHR35091:SF2">
    <property type="entry name" value="FLAGELLAR PROTEIN FLIL"/>
    <property type="match status" value="1"/>
</dbReference>
<keyword evidence="11" id="KW-0282">Flagellum</keyword>
<accession>A0A443IXR6</accession>
<keyword evidence="10" id="KW-0997">Cell inner membrane</keyword>
<dbReference type="EMBL" id="SAUW01000007">
    <property type="protein sequence ID" value="RWR12818.1"/>
    <property type="molecule type" value="Genomic_DNA"/>
</dbReference>
<dbReference type="AlphaFoldDB" id="A0A443IXR6"/>
<organism evidence="11 12">
    <name type="scientific">Paenirhodobacter populi</name>
    <dbReference type="NCBI Taxonomy" id="2306993"/>
    <lineage>
        <taxon>Bacteria</taxon>
        <taxon>Pseudomonadati</taxon>
        <taxon>Pseudomonadota</taxon>
        <taxon>Alphaproteobacteria</taxon>
        <taxon>Rhodobacterales</taxon>
        <taxon>Rhodobacter group</taxon>
        <taxon>Paenirhodobacter</taxon>
    </lineage>
</organism>
<evidence type="ECO:0000256" key="2">
    <source>
        <dbReference type="ARBA" id="ARBA00004162"/>
    </source>
</evidence>
<evidence type="ECO:0000256" key="3">
    <source>
        <dbReference type="ARBA" id="ARBA00008281"/>
    </source>
</evidence>
<evidence type="ECO:0000256" key="4">
    <source>
        <dbReference type="ARBA" id="ARBA00022475"/>
    </source>
</evidence>
<evidence type="ECO:0000313" key="11">
    <source>
        <dbReference type="EMBL" id="RWR12818.1"/>
    </source>
</evidence>
<dbReference type="GO" id="GO:0071978">
    <property type="term" value="P:bacterial-type flagellum-dependent swarming motility"/>
    <property type="evidence" value="ECO:0007669"/>
    <property type="project" value="TreeGrafter"/>
</dbReference>
<comment type="similarity">
    <text evidence="3 10">Belongs to the FliL family.</text>
</comment>
<evidence type="ECO:0000256" key="8">
    <source>
        <dbReference type="ARBA" id="ARBA00022989"/>
    </source>
</evidence>
<gene>
    <name evidence="11" type="ORF">D2T33_08930</name>
</gene>
<protein>
    <recommendedName>
        <fullName evidence="10">Flagellar protein FliL</fullName>
    </recommendedName>
</protein>
<dbReference type="GO" id="GO:0005886">
    <property type="term" value="C:plasma membrane"/>
    <property type="evidence" value="ECO:0007669"/>
    <property type="project" value="UniProtKB-SubCell"/>
</dbReference>
<evidence type="ECO:0000256" key="6">
    <source>
        <dbReference type="ARBA" id="ARBA00022692"/>
    </source>
</evidence>
<sequence>MAQMDTALDAPAKKSPLPLIIGAVLMLLFGAGTFYTLYSGLLFGSGKPKEKVAESAAHPGITYVALDPLIISLGSKAPRHLRFSAQLEVPQAYQQEVESLKPRVADVLNSYLRAVDVGELENANALIRMRAQMLRRIQVVTGEGRVRDLLIIEFVLN</sequence>
<dbReference type="InterPro" id="IPR005503">
    <property type="entry name" value="FliL"/>
</dbReference>
<evidence type="ECO:0000256" key="1">
    <source>
        <dbReference type="ARBA" id="ARBA00002254"/>
    </source>
</evidence>
<keyword evidence="6 10" id="KW-0812">Transmembrane</keyword>
<dbReference type="GO" id="GO:0009425">
    <property type="term" value="C:bacterial-type flagellum basal body"/>
    <property type="evidence" value="ECO:0007669"/>
    <property type="project" value="InterPro"/>
</dbReference>
<evidence type="ECO:0000256" key="10">
    <source>
        <dbReference type="RuleBase" id="RU364125"/>
    </source>
</evidence>
<feature type="transmembrane region" description="Helical" evidence="10">
    <location>
        <begin position="20"/>
        <end position="43"/>
    </location>
</feature>
<evidence type="ECO:0000256" key="9">
    <source>
        <dbReference type="ARBA" id="ARBA00023136"/>
    </source>
</evidence>
<keyword evidence="4" id="KW-1003">Cell membrane</keyword>
<keyword evidence="5 10" id="KW-0145">Chemotaxis</keyword>
<keyword evidence="8 10" id="KW-1133">Transmembrane helix</keyword>
<dbReference type="RefSeq" id="WP_128269534.1">
    <property type="nucleotide sequence ID" value="NZ_SAUW01000007.1"/>
</dbReference>
<keyword evidence="11" id="KW-0966">Cell projection</keyword>
<dbReference type="Proteomes" id="UP000285710">
    <property type="component" value="Unassembled WGS sequence"/>
</dbReference>
<name>A0A443IXR6_9RHOB</name>
<dbReference type="Pfam" id="PF03748">
    <property type="entry name" value="FliL"/>
    <property type="match status" value="1"/>
</dbReference>
<comment type="subcellular location">
    <subcellularLocation>
        <location evidence="10">Cell inner membrane</location>
    </subcellularLocation>
    <subcellularLocation>
        <location evidence="2">Cell membrane</location>
        <topology evidence="2">Single-pass membrane protein</topology>
    </subcellularLocation>
</comment>
<keyword evidence="12" id="KW-1185">Reference proteome</keyword>
<keyword evidence="7 10" id="KW-0283">Flagellar rotation</keyword>
<evidence type="ECO:0000256" key="7">
    <source>
        <dbReference type="ARBA" id="ARBA00022779"/>
    </source>
</evidence>
<evidence type="ECO:0000256" key="5">
    <source>
        <dbReference type="ARBA" id="ARBA00022500"/>
    </source>
</evidence>
<keyword evidence="9 10" id="KW-0472">Membrane</keyword>